<dbReference type="InterPro" id="IPR015943">
    <property type="entry name" value="WD40/YVTN_repeat-like_dom_sf"/>
</dbReference>
<accession>A0A415FYE5</accession>
<dbReference type="AlphaFoldDB" id="A0A415FYE5"/>
<evidence type="ECO:0000313" key="1">
    <source>
        <dbReference type="EMBL" id="RHK27985.1"/>
    </source>
</evidence>
<dbReference type="Gene3D" id="2.130.10.10">
    <property type="entry name" value="YVTN repeat-like/Quinoprotein amine dehydrogenase"/>
    <property type="match status" value="1"/>
</dbReference>
<dbReference type="SUPFAM" id="SSF82171">
    <property type="entry name" value="DPP6 N-terminal domain-like"/>
    <property type="match status" value="1"/>
</dbReference>
<organism evidence="1 2">
    <name type="scientific">Bacteroides xylanisolvens</name>
    <dbReference type="NCBI Taxonomy" id="371601"/>
    <lineage>
        <taxon>Bacteria</taxon>
        <taxon>Pseudomonadati</taxon>
        <taxon>Bacteroidota</taxon>
        <taxon>Bacteroidia</taxon>
        <taxon>Bacteroidales</taxon>
        <taxon>Bacteroidaceae</taxon>
        <taxon>Bacteroides</taxon>
    </lineage>
</organism>
<sequence length="387" mass="44652">MRGGGVSLEQISEFGYIRQNESRTTIKNMETSYKLTGNNTLVDFSADAHYIIISGYDGGFKIFDTLQNGIYYRTRLKGSKSDINIRNQAISPDKKYAGFSALNKIFVVDVSRKEIIRKYEYSEEERTSSSTFCFFHHSPRIAFPDGEYLRIHDIETGCSHSIALPHGAGMTDCIAIDPTDKIIAYKSSNGVNDIRLDREGNIVSTENNEELRDKVYIFEIETGKGLNILSVPYPHVWGAKTHLSQTMKFVDMETVLIWRKGYGFSYFNIRTGAEMRTIDWHRKGFVCGEFEKAKIYAGDRFVLFNNATPDSGSIVFDDSGRIVKRYSLRESGLEFILYDTKEDRIIYRQKIGWCPATFHPETKQFAWIKREYDENYKRSEYLCIREL</sequence>
<evidence type="ECO:0000313" key="2">
    <source>
        <dbReference type="Proteomes" id="UP000285503"/>
    </source>
</evidence>
<name>A0A415FYE5_9BACE</name>
<protein>
    <recommendedName>
        <fullName evidence="3">WD40 repeat domain-containing protein</fullName>
    </recommendedName>
</protein>
<reference evidence="1 2" key="1">
    <citation type="submission" date="2018-08" db="EMBL/GenBank/DDBJ databases">
        <title>A genome reference for cultivated species of the human gut microbiota.</title>
        <authorList>
            <person name="Zou Y."/>
            <person name="Xue W."/>
            <person name="Luo G."/>
        </authorList>
    </citation>
    <scope>NUCLEOTIDE SEQUENCE [LARGE SCALE GENOMIC DNA]</scope>
    <source>
        <strain evidence="1 2">AF46-11NS</strain>
    </source>
</reference>
<dbReference type="EMBL" id="QRNE01000036">
    <property type="protein sequence ID" value="RHK27985.1"/>
    <property type="molecule type" value="Genomic_DNA"/>
</dbReference>
<dbReference type="Proteomes" id="UP000285503">
    <property type="component" value="Unassembled WGS sequence"/>
</dbReference>
<evidence type="ECO:0008006" key="3">
    <source>
        <dbReference type="Google" id="ProtNLM"/>
    </source>
</evidence>
<proteinExistence type="predicted"/>
<gene>
    <name evidence="1" type="ORF">DW075_08410</name>
</gene>
<comment type="caution">
    <text evidence="1">The sequence shown here is derived from an EMBL/GenBank/DDBJ whole genome shotgun (WGS) entry which is preliminary data.</text>
</comment>